<keyword evidence="1" id="KW-0175">Coiled coil</keyword>
<dbReference type="AlphaFoldDB" id="A0A6A6PYL2"/>
<feature type="compositionally biased region" description="Polar residues" evidence="2">
    <location>
        <begin position="89"/>
        <end position="105"/>
    </location>
</feature>
<dbReference type="Proteomes" id="UP000799767">
    <property type="component" value="Unassembled WGS sequence"/>
</dbReference>
<evidence type="ECO:0000256" key="1">
    <source>
        <dbReference type="SAM" id="Coils"/>
    </source>
</evidence>
<gene>
    <name evidence="3" type="ORF">BDY17DRAFT_92218</name>
</gene>
<reference evidence="3" key="1">
    <citation type="journal article" date="2020" name="Stud. Mycol.">
        <title>101 Dothideomycetes genomes: a test case for predicting lifestyles and emergence of pathogens.</title>
        <authorList>
            <person name="Haridas S."/>
            <person name="Albert R."/>
            <person name="Binder M."/>
            <person name="Bloem J."/>
            <person name="Labutti K."/>
            <person name="Salamov A."/>
            <person name="Andreopoulos B."/>
            <person name="Baker S."/>
            <person name="Barry K."/>
            <person name="Bills G."/>
            <person name="Bluhm B."/>
            <person name="Cannon C."/>
            <person name="Castanera R."/>
            <person name="Culley D."/>
            <person name="Daum C."/>
            <person name="Ezra D."/>
            <person name="Gonzalez J."/>
            <person name="Henrissat B."/>
            <person name="Kuo A."/>
            <person name="Liang C."/>
            <person name="Lipzen A."/>
            <person name="Lutzoni F."/>
            <person name="Magnuson J."/>
            <person name="Mondo S."/>
            <person name="Nolan M."/>
            <person name="Ohm R."/>
            <person name="Pangilinan J."/>
            <person name="Park H.-J."/>
            <person name="Ramirez L."/>
            <person name="Alfaro M."/>
            <person name="Sun H."/>
            <person name="Tritt A."/>
            <person name="Yoshinaga Y."/>
            <person name="Zwiers L.-H."/>
            <person name="Turgeon B."/>
            <person name="Goodwin S."/>
            <person name="Spatafora J."/>
            <person name="Crous P."/>
            <person name="Grigoriev I."/>
        </authorList>
    </citation>
    <scope>NUCLEOTIDE SEQUENCE</scope>
    <source>
        <strain evidence="3">CBS 113389</strain>
    </source>
</reference>
<keyword evidence="4" id="KW-1185">Reference proteome</keyword>
<feature type="compositionally biased region" description="Basic residues" evidence="2">
    <location>
        <begin position="301"/>
        <end position="313"/>
    </location>
</feature>
<feature type="region of interest" description="Disordered" evidence="2">
    <location>
        <begin position="281"/>
        <end position="313"/>
    </location>
</feature>
<protein>
    <submittedName>
        <fullName evidence="3">Uncharacterized protein</fullName>
    </submittedName>
</protein>
<evidence type="ECO:0000256" key="2">
    <source>
        <dbReference type="SAM" id="MobiDB-lite"/>
    </source>
</evidence>
<evidence type="ECO:0000313" key="3">
    <source>
        <dbReference type="EMBL" id="KAF2484841.1"/>
    </source>
</evidence>
<feature type="region of interest" description="Disordered" evidence="2">
    <location>
        <begin position="83"/>
        <end position="150"/>
    </location>
</feature>
<accession>A0A6A6PYL2</accession>
<dbReference type="EMBL" id="MU001633">
    <property type="protein sequence ID" value="KAF2484841.1"/>
    <property type="molecule type" value="Genomic_DNA"/>
</dbReference>
<dbReference type="GeneID" id="54479828"/>
<organism evidence="3 4">
    <name type="scientific">Neohortaea acidophila</name>
    <dbReference type="NCBI Taxonomy" id="245834"/>
    <lineage>
        <taxon>Eukaryota</taxon>
        <taxon>Fungi</taxon>
        <taxon>Dikarya</taxon>
        <taxon>Ascomycota</taxon>
        <taxon>Pezizomycotina</taxon>
        <taxon>Dothideomycetes</taxon>
        <taxon>Dothideomycetidae</taxon>
        <taxon>Mycosphaerellales</taxon>
        <taxon>Teratosphaeriaceae</taxon>
        <taxon>Neohortaea</taxon>
    </lineage>
</organism>
<feature type="coiled-coil region" evidence="1">
    <location>
        <begin position="15"/>
        <end position="62"/>
    </location>
</feature>
<sequence length="313" mass="35388">MLHPPQRTGSPPIIAISAMERIAQMKEQLRTLEENIQRREEVEKWKRTVQDLDDEIQVDEDLLRGKKAKRTKMLQDIEKAESMLEAEDSTMSTSALTGRTLTPAQSEDDREQIAKPQPSAVTNDKLTKTKPTPRATPLPTQHKPATANKSKTLKDLLDKCSCIAHTTDDDDDETTYFEVYCGICGVNTPTNGVGANPYFDGLQPLLKHLSSRAHKIDFREREKYVAWAPLSSKQVRKILDGSGKIEVVRKGKIEGWIVDGSGKDECESHFVEVKVKEGSTEVAAKNEENDEDYMDEEVHQRPRKRLRQGSRPH</sequence>
<name>A0A6A6PYL2_9PEZI</name>
<evidence type="ECO:0000313" key="4">
    <source>
        <dbReference type="Proteomes" id="UP000799767"/>
    </source>
</evidence>
<dbReference type="RefSeq" id="XP_033591410.1">
    <property type="nucleotide sequence ID" value="XM_033738827.1"/>
</dbReference>
<proteinExistence type="predicted"/>